<accession>A0AB39R036</accession>
<evidence type="ECO:0000313" key="18">
    <source>
        <dbReference type="EMBL" id="XDQ46943.1"/>
    </source>
</evidence>
<keyword evidence="4" id="KW-0227">DNA damage</keyword>
<evidence type="ECO:0000256" key="14">
    <source>
        <dbReference type="PROSITE-ProRule" id="PRU00391"/>
    </source>
</evidence>
<dbReference type="InterPro" id="IPR015887">
    <property type="entry name" value="DNA_glyclase_Znf_dom_DNA_BS"/>
</dbReference>
<dbReference type="PROSITE" id="PS51068">
    <property type="entry name" value="FPG_CAT"/>
    <property type="match status" value="1"/>
</dbReference>
<dbReference type="EMBL" id="CP163441">
    <property type="protein sequence ID" value="XDQ46943.1"/>
    <property type="molecule type" value="Genomic_DNA"/>
</dbReference>
<dbReference type="AlphaFoldDB" id="A0AB39R036"/>
<evidence type="ECO:0000256" key="5">
    <source>
        <dbReference type="ARBA" id="ARBA00022771"/>
    </source>
</evidence>
<dbReference type="SMART" id="SM00898">
    <property type="entry name" value="Fapy_DNA_glyco"/>
    <property type="match status" value="1"/>
</dbReference>
<feature type="domain" description="FPG-type" evidence="16">
    <location>
        <begin position="222"/>
        <end position="260"/>
    </location>
</feature>
<dbReference type="SUPFAM" id="SSF46946">
    <property type="entry name" value="S13-like H2TH domain"/>
    <property type="match status" value="1"/>
</dbReference>
<comment type="catalytic activity">
    <reaction evidence="13">
        <text>2'-deoxyribonucleotide-(2'-deoxyribose 5'-phosphate)-2'-deoxyribonucleotide-DNA = a 3'-end 2'-deoxyribonucleotide-(2,3-dehydro-2,3-deoxyribose 5'-phosphate)-DNA + a 5'-end 5'-phospho-2'-deoxyribonucleoside-DNA + H(+)</text>
        <dbReference type="Rhea" id="RHEA:66592"/>
        <dbReference type="Rhea" id="RHEA-COMP:13180"/>
        <dbReference type="Rhea" id="RHEA-COMP:16897"/>
        <dbReference type="Rhea" id="RHEA-COMP:17067"/>
        <dbReference type="ChEBI" id="CHEBI:15378"/>
        <dbReference type="ChEBI" id="CHEBI:136412"/>
        <dbReference type="ChEBI" id="CHEBI:157695"/>
        <dbReference type="ChEBI" id="CHEBI:167181"/>
        <dbReference type="EC" id="4.2.99.18"/>
    </reaction>
</comment>
<evidence type="ECO:0000256" key="4">
    <source>
        <dbReference type="ARBA" id="ARBA00022763"/>
    </source>
</evidence>
<feature type="region of interest" description="Disordered" evidence="15">
    <location>
        <begin position="238"/>
        <end position="280"/>
    </location>
</feature>
<evidence type="ECO:0000256" key="13">
    <source>
        <dbReference type="ARBA" id="ARBA00044632"/>
    </source>
</evidence>
<feature type="compositionally biased region" description="Polar residues" evidence="15">
    <location>
        <begin position="271"/>
        <end position="280"/>
    </location>
</feature>
<keyword evidence="9" id="KW-0234">DNA repair</keyword>
<keyword evidence="8" id="KW-0238">DNA-binding</keyword>
<feature type="compositionally biased region" description="Basic and acidic residues" evidence="15">
    <location>
        <begin position="239"/>
        <end position="251"/>
    </location>
</feature>
<sequence>MPEGDTVWQAARRLHDALAGQVLTRCDFRVPKYATVDLTGRTVLGTTARGKHLLTRFEGGLTLHTHLRMEGAWKVYGTGERWRGGPAHQIRAILSTADRAAVGYRLQVLEFLRTGEEERAVGHLGPDLLGPDWNPDRALANILADPARPLGEALLDQRNLAGIGNIYKSELCFLIGATPWLPVGALPADRAARLPGLAQRLLEANRDRPVRRTTGLRGHDLFVYGRAPRPCLRCHTPIRRADQGDGSRERPTYWCPACQTGPAPAPDSRRIQGSRSRTTN</sequence>
<dbReference type="SMART" id="SM01232">
    <property type="entry name" value="H2TH"/>
    <property type="match status" value="1"/>
</dbReference>
<evidence type="ECO:0000256" key="2">
    <source>
        <dbReference type="ARBA" id="ARBA00012720"/>
    </source>
</evidence>
<feature type="domain" description="Formamidopyrimidine-DNA glycosylase catalytic" evidence="17">
    <location>
        <begin position="2"/>
        <end position="103"/>
    </location>
</feature>
<dbReference type="EC" id="4.2.99.18" evidence="2"/>
<keyword evidence="12" id="KW-0326">Glycosidase</keyword>
<keyword evidence="7" id="KW-0862">Zinc</keyword>
<name>A0AB39R036_9ACTN</name>
<comment type="similarity">
    <text evidence="1">Belongs to the FPG family.</text>
</comment>
<gene>
    <name evidence="18" type="ORF">AB5J52_34375</name>
</gene>
<dbReference type="RefSeq" id="WP_369225964.1">
    <property type="nucleotide sequence ID" value="NZ_CP163441.1"/>
</dbReference>
<dbReference type="GO" id="GO:0008270">
    <property type="term" value="F:zinc ion binding"/>
    <property type="evidence" value="ECO:0007669"/>
    <property type="project" value="UniProtKB-KW"/>
</dbReference>
<dbReference type="InterPro" id="IPR012319">
    <property type="entry name" value="FPG_cat"/>
</dbReference>
<dbReference type="PANTHER" id="PTHR42697:SF1">
    <property type="entry name" value="ENDONUCLEASE 8"/>
    <property type="match status" value="1"/>
</dbReference>
<dbReference type="CDD" id="cd08971">
    <property type="entry name" value="AcNei2_N"/>
    <property type="match status" value="1"/>
</dbReference>
<dbReference type="InterPro" id="IPR015886">
    <property type="entry name" value="H2TH_FPG"/>
</dbReference>
<reference evidence="18" key="1">
    <citation type="submission" date="2024-07" db="EMBL/GenBank/DDBJ databases">
        <authorList>
            <person name="Yu S.T."/>
        </authorList>
    </citation>
    <scope>NUCLEOTIDE SEQUENCE</scope>
    <source>
        <strain evidence="18">R39</strain>
    </source>
</reference>
<dbReference type="PROSITE" id="PS01242">
    <property type="entry name" value="ZF_FPG_1"/>
    <property type="match status" value="1"/>
</dbReference>
<organism evidence="18">
    <name type="scientific">Streptomyces sp. R39</name>
    <dbReference type="NCBI Taxonomy" id="3238631"/>
    <lineage>
        <taxon>Bacteria</taxon>
        <taxon>Bacillati</taxon>
        <taxon>Actinomycetota</taxon>
        <taxon>Actinomycetes</taxon>
        <taxon>Kitasatosporales</taxon>
        <taxon>Streptomycetaceae</taxon>
        <taxon>Streptomyces</taxon>
    </lineage>
</organism>
<evidence type="ECO:0000256" key="1">
    <source>
        <dbReference type="ARBA" id="ARBA00009409"/>
    </source>
</evidence>
<evidence type="ECO:0000256" key="15">
    <source>
        <dbReference type="SAM" id="MobiDB-lite"/>
    </source>
</evidence>
<protein>
    <recommendedName>
        <fullName evidence="2">DNA-(apurinic or apyrimidinic site) lyase</fullName>
        <ecNumber evidence="2">4.2.99.18</ecNumber>
    </recommendedName>
</protein>
<keyword evidence="6" id="KW-0378">Hydrolase</keyword>
<dbReference type="GO" id="GO:0140078">
    <property type="term" value="F:class I DNA-(apurinic or apyrimidinic site) endonuclease activity"/>
    <property type="evidence" value="ECO:0007669"/>
    <property type="project" value="UniProtKB-EC"/>
</dbReference>
<keyword evidence="11" id="KW-0511">Multifunctional enzyme</keyword>
<dbReference type="GO" id="GO:0006284">
    <property type="term" value="P:base-excision repair"/>
    <property type="evidence" value="ECO:0007669"/>
    <property type="project" value="InterPro"/>
</dbReference>
<evidence type="ECO:0000256" key="12">
    <source>
        <dbReference type="ARBA" id="ARBA00023295"/>
    </source>
</evidence>
<dbReference type="SUPFAM" id="SSF57716">
    <property type="entry name" value="Glucocorticoid receptor-like (DNA-binding domain)"/>
    <property type="match status" value="1"/>
</dbReference>
<evidence type="ECO:0000256" key="3">
    <source>
        <dbReference type="ARBA" id="ARBA00022723"/>
    </source>
</evidence>
<dbReference type="PANTHER" id="PTHR42697">
    <property type="entry name" value="ENDONUCLEASE 8"/>
    <property type="match status" value="1"/>
</dbReference>
<dbReference type="InterPro" id="IPR000214">
    <property type="entry name" value="Znf_DNA_glyclase/AP_lyase"/>
</dbReference>
<dbReference type="PROSITE" id="PS51066">
    <property type="entry name" value="ZF_FPG_2"/>
    <property type="match status" value="1"/>
</dbReference>
<dbReference type="Pfam" id="PF01149">
    <property type="entry name" value="Fapy_DNA_glyco"/>
    <property type="match status" value="1"/>
</dbReference>
<evidence type="ECO:0000259" key="16">
    <source>
        <dbReference type="PROSITE" id="PS51066"/>
    </source>
</evidence>
<dbReference type="InterPro" id="IPR010979">
    <property type="entry name" value="Ribosomal_uS13-like_H2TH"/>
</dbReference>
<dbReference type="Gene3D" id="3.20.190.10">
    <property type="entry name" value="MutM-like, N-terminal"/>
    <property type="match status" value="1"/>
</dbReference>
<evidence type="ECO:0000256" key="9">
    <source>
        <dbReference type="ARBA" id="ARBA00023204"/>
    </source>
</evidence>
<evidence type="ECO:0000256" key="6">
    <source>
        <dbReference type="ARBA" id="ARBA00022801"/>
    </source>
</evidence>
<dbReference type="InterPro" id="IPR044090">
    <property type="entry name" value="Nei2_N"/>
</dbReference>
<dbReference type="InterPro" id="IPR035937">
    <property type="entry name" value="FPG_N"/>
</dbReference>
<dbReference type="GO" id="GO:0003684">
    <property type="term" value="F:damaged DNA binding"/>
    <property type="evidence" value="ECO:0007669"/>
    <property type="project" value="InterPro"/>
</dbReference>
<evidence type="ECO:0000256" key="11">
    <source>
        <dbReference type="ARBA" id="ARBA00023268"/>
    </source>
</evidence>
<dbReference type="Gene3D" id="1.10.8.50">
    <property type="match status" value="1"/>
</dbReference>
<dbReference type="SUPFAM" id="SSF81624">
    <property type="entry name" value="N-terminal domain of MutM-like DNA repair proteins"/>
    <property type="match status" value="1"/>
</dbReference>
<proteinExistence type="inferred from homology"/>
<evidence type="ECO:0000256" key="7">
    <source>
        <dbReference type="ARBA" id="ARBA00022833"/>
    </source>
</evidence>
<evidence type="ECO:0000256" key="8">
    <source>
        <dbReference type="ARBA" id="ARBA00023125"/>
    </source>
</evidence>
<keyword evidence="3" id="KW-0479">Metal-binding</keyword>
<keyword evidence="5 14" id="KW-0863">Zinc-finger</keyword>
<keyword evidence="10" id="KW-0456">Lyase</keyword>
<evidence type="ECO:0000259" key="17">
    <source>
        <dbReference type="PROSITE" id="PS51068"/>
    </source>
</evidence>
<dbReference type="GO" id="GO:0000703">
    <property type="term" value="F:oxidized pyrimidine nucleobase lesion DNA N-glycosylase activity"/>
    <property type="evidence" value="ECO:0007669"/>
    <property type="project" value="TreeGrafter"/>
</dbReference>
<evidence type="ECO:0000256" key="10">
    <source>
        <dbReference type="ARBA" id="ARBA00023239"/>
    </source>
</evidence>